<dbReference type="Gene3D" id="1.10.740.10">
    <property type="entry name" value="Transferase Inhibitor Protein From Tn5, Chain"/>
    <property type="match status" value="1"/>
</dbReference>
<dbReference type="InterPro" id="IPR038215">
    <property type="entry name" value="TN5-like_N_sf"/>
</dbReference>
<dbReference type="InterPro" id="IPR012337">
    <property type="entry name" value="RNaseH-like_sf"/>
</dbReference>
<dbReference type="Pfam" id="PF02281">
    <property type="entry name" value="Dimer_Tnp_Tn5"/>
    <property type="match status" value="1"/>
</dbReference>
<reference evidence="3 4" key="1">
    <citation type="submission" date="2018-12" db="EMBL/GenBank/DDBJ databases">
        <title>Genome Sequence of Candidatus Viridilinea halotolerans isolated from saline sulfide-rich spring.</title>
        <authorList>
            <person name="Grouzdev D.S."/>
            <person name="Burganskaya E.I."/>
            <person name="Krutkina M.S."/>
            <person name="Sukhacheva M.V."/>
            <person name="Gorlenko V.M."/>
        </authorList>
    </citation>
    <scope>NUCLEOTIDE SEQUENCE [LARGE SCALE GENOMIC DNA]</scope>
    <source>
        <strain evidence="3">Chok-6</strain>
    </source>
</reference>
<dbReference type="PANTHER" id="PTHR37319:SF1">
    <property type="entry name" value="TRANSPOSASE TN5 DIMERISATION DOMAIN-CONTAINING PROTEIN"/>
    <property type="match status" value="1"/>
</dbReference>
<dbReference type="InterPro" id="IPR047768">
    <property type="entry name" value="Tn5p-like"/>
</dbReference>
<evidence type="ECO:0000313" key="4">
    <source>
        <dbReference type="Proteomes" id="UP000280307"/>
    </source>
</evidence>
<dbReference type="Proteomes" id="UP000280307">
    <property type="component" value="Unassembled WGS sequence"/>
</dbReference>
<dbReference type="EMBL" id="RSAS01000171">
    <property type="protein sequence ID" value="RRR75652.1"/>
    <property type="molecule type" value="Genomic_DNA"/>
</dbReference>
<evidence type="ECO:0000313" key="3">
    <source>
        <dbReference type="EMBL" id="RRR75652.1"/>
    </source>
</evidence>
<sequence length="491" mass="55128">MLHERGNGAEPFWCGNRKVTGMYEETTWAEEEFGAAEMGDVRRTHRLVELTEALGAQPHASLPQATEDAAQLKATYRFFESTYVQPDAILESHVHATMRRMQDESIVLAVQDTTLLDYTHFPEIKGLGPLASTKQRGLLAHTTLAITPDHVPLGLLAQEVWARDPDVRREQDHKTRPLDEKESQKWITSLNAAIAARTVCPNTHIVSVGDREADVYDLFMLERPDGVDLLVRAAQDRKIVGPESYLWAAMKATALAATVEIEVGERKQQPARIATLDVRFREMTLHPPKSRAKERLPKVTVFAVWAVEPHPPAGATAIEWLLLTTMAVTTVDDALTRLAWYAARWGIEVWHKVLKSGCQIEQKRLATAFRLKTCLTLYSVIAWRIIYATMLARTVPDAPCTMLLDDAEWKGLYCRIHRVSIVPAKPPSLREVVRWLGQLGGFQGRKGDGEPGVKAMWNGFQRLADIAEMYRIMQSPHQDSPAGLPDLIARE</sequence>
<evidence type="ECO:0000259" key="1">
    <source>
        <dbReference type="Pfam" id="PF02281"/>
    </source>
</evidence>
<organism evidence="3 4">
    <name type="scientific">Candidatus Viridilinea halotolerans</name>
    <dbReference type="NCBI Taxonomy" id="2491704"/>
    <lineage>
        <taxon>Bacteria</taxon>
        <taxon>Bacillati</taxon>
        <taxon>Chloroflexota</taxon>
        <taxon>Chloroflexia</taxon>
        <taxon>Chloroflexales</taxon>
        <taxon>Chloroflexineae</taxon>
        <taxon>Oscillochloridaceae</taxon>
        <taxon>Candidatus Viridilinea</taxon>
    </lineage>
</organism>
<protein>
    <submittedName>
        <fullName evidence="3">IS4 family transposase</fullName>
    </submittedName>
</protein>
<name>A0A426U6U5_9CHLR</name>
<dbReference type="InterPro" id="IPR003201">
    <property type="entry name" value="Transposase_Tn5"/>
</dbReference>
<proteinExistence type="predicted"/>
<evidence type="ECO:0000259" key="2">
    <source>
        <dbReference type="Pfam" id="PF14706"/>
    </source>
</evidence>
<dbReference type="InterPro" id="IPR014737">
    <property type="entry name" value="Transposase_Tn5-like_C"/>
</dbReference>
<dbReference type="InterPro" id="IPR014735">
    <property type="entry name" value="Transposase_Tn5-like_N"/>
</dbReference>
<dbReference type="AlphaFoldDB" id="A0A426U6U5"/>
<comment type="caution">
    <text evidence="3">The sequence shown here is derived from an EMBL/GenBank/DDBJ whole genome shotgun (WGS) entry which is preliminary data.</text>
</comment>
<dbReference type="Pfam" id="PF14706">
    <property type="entry name" value="Tnp_DNA_bind"/>
    <property type="match status" value="1"/>
</dbReference>
<accession>A0A426U6U5</accession>
<gene>
    <name evidence="3" type="ORF">EI684_04195</name>
</gene>
<dbReference type="NCBIfam" id="NF033590">
    <property type="entry name" value="transpos_IS4_3"/>
    <property type="match status" value="1"/>
</dbReference>
<dbReference type="Gene3D" id="3.90.350.10">
    <property type="entry name" value="Transposase Inhibitor Protein From Tn5, Chain A, domain 1"/>
    <property type="match status" value="1"/>
</dbReference>
<dbReference type="PANTHER" id="PTHR37319">
    <property type="entry name" value="TRANSPOSASE"/>
    <property type="match status" value="1"/>
</dbReference>
<feature type="domain" description="Transposase Tn5 dimerisation" evidence="1">
    <location>
        <begin position="380"/>
        <end position="474"/>
    </location>
</feature>
<dbReference type="SUPFAM" id="SSF53098">
    <property type="entry name" value="Ribonuclease H-like"/>
    <property type="match status" value="1"/>
</dbReference>
<dbReference type="Gene3D" id="1.10.246.40">
    <property type="entry name" value="Tn5 transposase, domain 1"/>
    <property type="match status" value="1"/>
</dbReference>
<dbReference type="InterPro" id="IPR054836">
    <property type="entry name" value="Tn5_transposase"/>
</dbReference>
<feature type="domain" description="Transposase Tn5-like N-terminal" evidence="2">
    <location>
        <begin position="27"/>
        <end position="82"/>
    </location>
</feature>